<keyword evidence="2 5" id="KW-0812">Transmembrane</keyword>
<evidence type="ECO:0008006" key="8">
    <source>
        <dbReference type="Google" id="ProtNLM"/>
    </source>
</evidence>
<feature type="transmembrane region" description="Helical" evidence="5">
    <location>
        <begin position="12"/>
        <end position="31"/>
    </location>
</feature>
<dbReference type="VEuPathDB" id="AmoebaDB:EIN_344920"/>
<dbReference type="Pfam" id="PF09685">
    <property type="entry name" value="MamF_MmsF"/>
    <property type="match status" value="1"/>
</dbReference>
<keyword evidence="3 5" id="KW-1133">Transmembrane helix</keyword>
<feature type="transmembrane region" description="Helical" evidence="5">
    <location>
        <begin position="43"/>
        <end position="65"/>
    </location>
</feature>
<dbReference type="OMA" id="GIIYCIM"/>
<keyword evidence="7" id="KW-1185">Reference proteome</keyword>
<evidence type="ECO:0000313" key="6">
    <source>
        <dbReference type="EMBL" id="ELP88532.1"/>
    </source>
</evidence>
<evidence type="ECO:0000256" key="2">
    <source>
        <dbReference type="ARBA" id="ARBA00022692"/>
    </source>
</evidence>
<dbReference type="EMBL" id="KB206755">
    <property type="protein sequence ID" value="ELP88532.1"/>
    <property type="molecule type" value="Genomic_DNA"/>
</dbReference>
<dbReference type="OrthoDB" id="10476785at2759"/>
<evidence type="ECO:0000256" key="5">
    <source>
        <dbReference type="SAM" id="Phobius"/>
    </source>
</evidence>
<dbReference type="RefSeq" id="XP_004255303.1">
    <property type="nucleotide sequence ID" value="XM_004255255.1"/>
</dbReference>
<organism evidence="6 7">
    <name type="scientific">Entamoeba invadens IP1</name>
    <dbReference type="NCBI Taxonomy" id="370355"/>
    <lineage>
        <taxon>Eukaryota</taxon>
        <taxon>Amoebozoa</taxon>
        <taxon>Evosea</taxon>
        <taxon>Archamoebae</taxon>
        <taxon>Mastigamoebida</taxon>
        <taxon>Entamoebidae</taxon>
        <taxon>Entamoeba</taxon>
    </lineage>
</organism>
<feature type="transmembrane region" description="Helical" evidence="5">
    <location>
        <begin position="71"/>
        <end position="93"/>
    </location>
</feature>
<keyword evidence="4 5" id="KW-0472">Membrane</keyword>
<reference evidence="6 7" key="1">
    <citation type="submission" date="2012-10" db="EMBL/GenBank/DDBJ databases">
        <authorList>
            <person name="Zafar N."/>
            <person name="Inman J."/>
            <person name="Hall N."/>
            <person name="Lorenzi H."/>
            <person name="Caler E."/>
        </authorList>
    </citation>
    <scope>NUCLEOTIDE SEQUENCE [LARGE SCALE GENOMIC DNA]</scope>
    <source>
        <strain evidence="6 7">IP1</strain>
    </source>
</reference>
<gene>
    <name evidence="6" type="ORF">EIN_344920</name>
</gene>
<dbReference type="PANTHER" id="PTHR36460:SF1">
    <property type="entry name" value="UPF0132 DOMAIN PROTEIN (AFU_ORTHOLOGUE AFUA_3G10255)"/>
    <property type="match status" value="1"/>
</dbReference>
<dbReference type="Proteomes" id="UP000014680">
    <property type="component" value="Unassembled WGS sequence"/>
</dbReference>
<evidence type="ECO:0000256" key="3">
    <source>
        <dbReference type="ARBA" id="ARBA00022989"/>
    </source>
</evidence>
<dbReference type="PANTHER" id="PTHR36460">
    <property type="entry name" value="UPF0132 DOMAIN PROTEIN (AFU_ORTHOLOGUE AFUA_3G10255)"/>
    <property type="match status" value="1"/>
</dbReference>
<proteinExistence type="predicted"/>
<evidence type="ECO:0000313" key="7">
    <source>
        <dbReference type="Proteomes" id="UP000014680"/>
    </source>
</evidence>
<dbReference type="InterPro" id="IPR019109">
    <property type="entry name" value="MamF_MmsF"/>
</dbReference>
<dbReference type="GO" id="GO:0016020">
    <property type="term" value="C:membrane"/>
    <property type="evidence" value="ECO:0007669"/>
    <property type="project" value="UniProtKB-SubCell"/>
</dbReference>
<sequence>MSDTSCGLPVIVESFLAEFFGLIGGLIVFLLEKTNTYCKAHGANAIIWGIIYCIMWVIMVIFGAICRVGGVVATIFGILCAIISLIWFCIWVFNWVMALIKAQSQEFVAFPIVSGFALKMAGN</sequence>
<accession>A0A0A1U3B2</accession>
<protein>
    <recommendedName>
        <fullName evidence="8">DUF4870 domain-containing protein</fullName>
    </recommendedName>
</protein>
<comment type="subcellular location">
    <subcellularLocation>
        <location evidence="1">Membrane</location>
        <topology evidence="1">Multi-pass membrane protein</topology>
    </subcellularLocation>
</comment>
<name>A0A0A1U3B2_ENTIV</name>
<evidence type="ECO:0000256" key="1">
    <source>
        <dbReference type="ARBA" id="ARBA00004141"/>
    </source>
</evidence>
<dbReference type="AlphaFoldDB" id="A0A0A1U3B2"/>
<evidence type="ECO:0000256" key="4">
    <source>
        <dbReference type="ARBA" id="ARBA00023136"/>
    </source>
</evidence>
<dbReference type="KEGG" id="eiv:EIN_344920"/>
<dbReference type="GeneID" id="14887467"/>